<sequence length="53" mass="6281">MGAKKDFILQVRISDYELELLDKYAGAMKMNRSDYVRYCMMRQRLTEGIKGED</sequence>
<organism evidence="1 2">
    <name type="scientific">Clostridium perfringens</name>
    <dbReference type="NCBI Taxonomy" id="1502"/>
    <lineage>
        <taxon>Bacteria</taxon>
        <taxon>Bacillati</taxon>
        <taxon>Bacillota</taxon>
        <taxon>Clostridia</taxon>
        <taxon>Eubacteriales</taxon>
        <taxon>Clostridiaceae</taxon>
        <taxon>Clostridium</taxon>
    </lineage>
</organism>
<name>A0AAW9KJH7_CLOPF</name>
<evidence type="ECO:0000313" key="1">
    <source>
        <dbReference type="EMBL" id="MDZ7542278.1"/>
    </source>
</evidence>
<evidence type="ECO:0000313" key="2">
    <source>
        <dbReference type="Proteomes" id="UP001288944"/>
    </source>
</evidence>
<gene>
    <name evidence="1" type="ORF">GNF83_13715</name>
</gene>
<dbReference type="Pfam" id="PF21983">
    <property type="entry name" value="NikA-like"/>
    <property type="match status" value="1"/>
</dbReference>
<protein>
    <recommendedName>
        <fullName evidence="3">CopG family transcriptional regulator</fullName>
    </recommendedName>
</protein>
<dbReference type="Proteomes" id="UP001288944">
    <property type="component" value="Unassembled WGS sequence"/>
</dbReference>
<dbReference type="AlphaFoldDB" id="A0AAW9KJH7"/>
<reference evidence="1" key="1">
    <citation type="submission" date="2019-11" db="EMBL/GenBank/DDBJ databases">
        <title>Characterization of Clostridium perfringens isolates from swine manure treated agricultural soils.</title>
        <authorList>
            <person name="Wushke S.T."/>
        </authorList>
    </citation>
    <scope>NUCLEOTIDE SEQUENCE</scope>
    <source>
        <strain evidence="1">X62</strain>
    </source>
</reference>
<evidence type="ECO:0008006" key="3">
    <source>
        <dbReference type="Google" id="ProtNLM"/>
    </source>
</evidence>
<dbReference type="InterPro" id="IPR053842">
    <property type="entry name" value="NikA-like"/>
</dbReference>
<proteinExistence type="predicted"/>
<accession>A0AAW9KJH7</accession>
<comment type="caution">
    <text evidence="1">The sequence shown here is derived from an EMBL/GenBank/DDBJ whole genome shotgun (WGS) entry which is preliminary data.</text>
</comment>
<dbReference type="EMBL" id="WNUR01000057">
    <property type="protein sequence ID" value="MDZ7542278.1"/>
    <property type="molecule type" value="Genomic_DNA"/>
</dbReference>